<sequence>MEGLFRTDKGKVRPHNEDSGSVSKHPYGNFWLAVVADGMGGHRAGDVASKIAVDRMKASFNEKESFTDSKDIKGWFEEIIHEINGEVLRLGSLHREYQGMGTTVVAAVCTPHMIGIVNVGDSRCYIADVNGFHQATSDHSLVNEMVRAGRISEEEAEDHPRKNILTQAIGTEKNISPDLYFPSTEGTTRILLCSDGLTDKVSDPELSKLQDFSEQDEGLVQHWIDLANERGGEDNISLAVIKRSAFTDKEGER</sequence>
<dbReference type="Pfam" id="PF13672">
    <property type="entry name" value="PP2C_2"/>
    <property type="match status" value="1"/>
</dbReference>
<feature type="domain" description="PPM-type phosphatase" evidence="2">
    <location>
        <begin position="2"/>
        <end position="243"/>
    </location>
</feature>
<organism evidence="3 4">
    <name type="scientific">Salimicrobium album</name>
    <dbReference type="NCBI Taxonomy" id="50717"/>
    <lineage>
        <taxon>Bacteria</taxon>
        <taxon>Bacillati</taxon>
        <taxon>Bacillota</taxon>
        <taxon>Bacilli</taxon>
        <taxon>Bacillales</taxon>
        <taxon>Bacillaceae</taxon>
        <taxon>Salimicrobium</taxon>
    </lineage>
</organism>
<dbReference type="SMART" id="SM00332">
    <property type="entry name" value="PP2Cc"/>
    <property type="match status" value="1"/>
</dbReference>
<dbReference type="SMART" id="SM00331">
    <property type="entry name" value="PP2C_SIG"/>
    <property type="match status" value="1"/>
</dbReference>
<dbReference type="InterPro" id="IPR001932">
    <property type="entry name" value="PPM-type_phosphatase-like_dom"/>
</dbReference>
<evidence type="ECO:0000313" key="3">
    <source>
        <dbReference type="EMBL" id="SDX32735.1"/>
    </source>
</evidence>
<dbReference type="NCBIfam" id="NF033484">
    <property type="entry name" value="Stp1_PP2C_phos"/>
    <property type="match status" value="1"/>
</dbReference>
<dbReference type="Gene3D" id="3.60.40.10">
    <property type="entry name" value="PPM-type phosphatase domain"/>
    <property type="match status" value="1"/>
</dbReference>
<dbReference type="RefSeq" id="WP_093104920.1">
    <property type="nucleotide sequence ID" value="NZ_FNOS01000001.1"/>
</dbReference>
<accession>A0A1H3AT02</accession>
<dbReference type="CDD" id="cd00143">
    <property type="entry name" value="PP2Cc"/>
    <property type="match status" value="1"/>
</dbReference>
<dbReference type="InterPro" id="IPR015655">
    <property type="entry name" value="PP2C"/>
</dbReference>
<feature type="region of interest" description="Disordered" evidence="1">
    <location>
        <begin position="1"/>
        <end position="21"/>
    </location>
</feature>
<evidence type="ECO:0000259" key="2">
    <source>
        <dbReference type="PROSITE" id="PS51746"/>
    </source>
</evidence>
<keyword evidence="4" id="KW-1185">Reference proteome</keyword>
<proteinExistence type="predicted"/>
<dbReference type="InterPro" id="IPR036457">
    <property type="entry name" value="PPM-type-like_dom_sf"/>
</dbReference>
<comment type="caution">
    <text evidence="3">The sequence shown here is derived from an EMBL/GenBank/DDBJ whole genome shotgun (WGS) entry which is preliminary data.</text>
</comment>
<evidence type="ECO:0000256" key="1">
    <source>
        <dbReference type="SAM" id="MobiDB-lite"/>
    </source>
</evidence>
<dbReference type="SUPFAM" id="SSF81606">
    <property type="entry name" value="PP2C-like"/>
    <property type="match status" value="1"/>
</dbReference>
<dbReference type="EMBL" id="FNOS01000001">
    <property type="protein sequence ID" value="SDX32735.1"/>
    <property type="molecule type" value="Genomic_DNA"/>
</dbReference>
<protein>
    <submittedName>
        <fullName evidence="3">Protein phosphatase</fullName>
    </submittedName>
</protein>
<gene>
    <name evidence="3" type="ORF">SAMN04488081_0180</name>
</gene>
<feature type="compositionally biased region" description="Basic and acidic residues" evidence="1">
    <location>
        <begin position="1"/>
        <end position="18"/>
    </location>
</feature>
<dbReference type="PANTHER" id="PTHR47992">
    <property type="entry name" value="PROTEIN PHOSPHATASE"/>
    <property type="match status" value="1"/>
</dbReference>
<evidence type="ECO:0000313" key="4">
    <source>
        <dbReference type="Proteomes" id="UP000198647"/>
    </source>
</evidence>
<dbReference type="PROSITE" id="PS51746">
    <property type="entry name" value="PPM_2"/>
    <property type="match status" value="1"/>
</dbReference>
<dbReference type="Proteomes" id="UP000198647">
    <property type="component" value="Unassembled WGS sequence"/>
</dbReference>
<name>A0A1H3AT02_9BACI</name>
<reference evidence="3 4" key="1">
    <citation type="submission" date="2016-10" db="EMBL/GenBank/DDBJ databases">
        <authorList>
            <person name="Varghese N."/>
            <person name="Submissions S."/>
        </authorList>
    </citation>
    <scope>NUCLEOTIDE SEQUENCE [LARGE SCALE GENOMIC DNA]</scope>
    <source>
        <strain evidence="3 4">DSM 20748</strain>
    </source>
</reference>